<evidence type="ECO:0000313" key="1">
    <source>
        <dbReference type="EMBL" id="PWY69465.1"/>
    </source>
</evidence>
<dbReference type="VEuPathDB" id="FungiDB:BO83DRAFT_73320"/>
<comment type="caution">
    <text evidence="1">The sequence shown here is derived from an EMBL/GenBank/DDBJ whole genome shotgun (WGS) entry which is preliminary data.</text>
</comment>
<proteinExistence type="predicted"/>
<dbReference type="RefSeq" id="XP_025386553.1">
    <property type="nucleotide sequence ID" value="XM_025537562.1"/>
</dbReference>
<keyword evidence="2" id="KW-1185">Reference proteome</keyword>
<evidence type="ECO:0000313" key="2">
    <source>
        <dbReference type="Proteomes" id="UP000246171"/>
    </source>
</evidence>
<accession>A0A317V5Z1</accession>
<sequence>MMEIGLDPGNQTGGIKSPIRAYQGLSEQLYLGQYSQEEPRTTPTIQHQPERYVQARPPSIILARFQTRGSHT</sequence>
<dbReference type="EMBL" id="MSFU01000018">
    <property type="protein sequence ID" value="PWY69465.1"/>
    <property type="molecule type" value="Genomic_DNA"/>
</dbReference>
<protein>
    <submittedName>
        <fullName evidence="1">Uncharacterized protein</fullName>
    </submittedName>
</protein>
<dbReference type="GeneID" id="37059524"/>
<dbReference type="AlphaFoldDB" id="A0A317V5Z1"/>
<dbReference type="Proteomes" id="UP000246171">
    <property type="component" value="Unassembled WGS sequence"/>
</dbReference>
<name>A0A317V5Z1_ASPEC</name>
<organism evidence="1 2">
    <name type="scientific">Aspergillus eucalypticola (strain CBS 122712 / IBT 29274)</name>
    <dbReference type="NCBI Taxonomy" id="1448314"/>
    <lineage>
        <taxon>Eukaryota</taxon>
        <taxon>Fungi</taxon>
        <taxon>Dikarya</taxon>
        <taxon>Ascomycota</taxon>
        <taxon>Pezizomycotina</taxon>
        <taxon>Eurotiomycetes</taxon>
        <taxon>Eurotiomycetidae</taxon>
        <taxon>Eurotiales</taxon>
        <taxon>Aspergillaceae</taxon>
        <taxon>Aspergillus</taxon>
        <taxon>Aspergillus subgen. Circumdati</taxon>
    </lineage>
</organism>
<gene>
    <name evidence="1" type="ORF">BO83DRAFT_73320</name>
</gene>
<reference evidence="1" key="1">
    <citation type="submission" date="2016-12" db="EMBL/GenBank/DDBJ databases">
        <title>The genomes of Aspergillus section Nigri reveals drivers in fungal speciation.</title>
        <authorList>
            <consortium name="DOE Joint Genome Institute"/>
            <person name="Vesth T.C."/>
            <person name="Nybo J."/>
            <person name="Theobald S."/>
            <person name="Brandl J."/>
            <person name="Frisvad J.C."/>
            <person name="Nielsen K.F."/>
            <person name="Lyhne E.K."/>
            <person name="Kogle M.E."/>
            <person name="Kuo A."/>
            <person name="Riley R."/>
            <person name="Clum A."/>
            <person name="Nolan M."/>
            <person name="Lipzen A."/>
            <person name="Salamov A."/>
            <person name="Henrissat B."/>
            <person name="Wiebenga A."/>
            <person name="De vries R.P."/>
            <person name="Grigoriev I.V."/>
            <person name="Mortensen U.H."/>
            <person name="Andersen M.R."/>
            <person name="Baker S.E."/>
        </authorList>
    </citation>
    <scope>NUCLEOTIDE SEQUENCE</scope>
    <source>
        <strain evidence="1">CBS 122712</strain>
    </source>
</reference>
<dbReference type="OrthoDB" id="10482386at2759"/>